<keyword evidence="2" id="KW-1185">Reference proteome</keyword>
<dbReference type="OrthoDB" id="256574at2"/>
<organism evidence="1 2">
    <name type="scientific">Robbsia andropogonis</name>
    <dbReference type="NCBI Taxonomy" id="28092"/>
    <lineage>
        <taxon>Bacteria</taxon>
        <taxon>Pseudomonadati</taxon>
        <taxon>Pseudomonadota</taxon>
        <taxon>Betaproteobacteria</taxon>
        <taxon>Burkholderiales</taxon>
        <taxon>Burkholderiaceae</taxon>
        <taxon>Robbsia</taxon>
    </lineage>
</organism>
<dbReference type="Gene3D" id="3.30.420.300">
    <property type="entry name" value="2-keto-3-deoxy-galactonokinase, substrate binding domain"/>
    <property type="match status" value="1"/>
</dbReference>
<dbReference type="GO" id="GO:0034194">
    <property type="term" value="P:D-galactonate catabolic process"/>
    <property type="evidence" value="ECO:0007669"/>
    <property type="project" value="InterPro"/>
</dbReference>
<gene>
    <name evidence="1" type="ORF">WM40_23125</name>
</gene>
<evidence type="ECO:0000313" key="2">
    <source>
        <dbReference type="Proteomes" id="UP000033618"/>
    </source>
</evidence>
<evidence type="ECO:0000313" key="1">
    <source>
        <dbReference type="EMBL" id="KKB61460.1"/>
    </source>
</evidence>
<name>A0A0F5JUW0_9BURK</name>
<dbReference type="EMBL" id="LAQU01000042">
    <property type="protein sequence ID" value="KKB61460.1"/>
    <property type="molecule type" value="Genomic_DNA"/>
</dbReference>
<dbReference type="Proteomes" id="UP000033618">
    <property type="component" value="Unassembled WGS sequence"/>
</dbReference>
<comment type="caution">
    <text evidence="1">The sequence shown here is derived from an EMBL/GenBank/DDBJ whole genome shotgun (WGS) entry which is preliminary data.</text>
</comment>
<dbReference type="InterPro" id="IPR042257">
    <property type="entry name" value="DGOK_C"/>
</dbReference>
<evidence type="ECO:0008006" key="3">
    <source>
        <dbReference type="Google" id="ProtNLM"/>
    </source>
</evidence>
<dbReference type="STRING" id="28092.WM40_23125"/>
<reference evidence="1 2" key="1">
    <citation type="submission" date="2015-03" db="EMBL/GenBank/DDBJ databases">
        <title>Draft Genome Sequence of Burkholderia andropogonis type strain ICMP2807, isolated from Sorghum bicolor.</title>
        <authorList>
            <person name="Lopes-Santos L."/>
            <person name="Castro D.B."/>
            <person name="Ottoboni L.M."/>
            <person name="Park D."/>
            <person name="Weirc B.S."/>
            <person name="Destefano S.A."/>
        </authorList>
    </citation>
    <scope>NUCLEOTIDE SEQUENCE [LARGE SCALE GENOMIC DNA]</scope>
    <source>
        <strain evidence="1 2">ICMP2807</strain>
    </source>
</reference>
<dbReference type="InterPro" id="IPR007729">
    <property type="entry name" value="DGOK"/>
</dbReference>
<dbReference type="PATRIC" id="fig|28092.6.peg.5434"/>
<dbReference type="AlphaFoldDB" id="A0A0F5JUW0"/>
<proteinExistence type="predicted"/>
<dbReference type="Gene3D" id="3.30.420.310">
    <property type="entry name" value="2-keto-3-deoxy-galactonokinase, C-terminal domain"/>
    <property type="match status" value="1"/>
</dbReference>
<dbReference type="InterPro" id="IPR042258">
    <property type="entry name" value="DGOK_N"/>
</dbReference>
<protein>
    <recommendedName>
        <fullName evidence="3">2-dehydro-3-deoxygalactonokinase</fullName>
    </recommendedName>
</protein>
<dbReference type="Pfam" id="PF05035">
    <property type="entry name" value="DGOK"/>
    <property type="match status" value="1"/>
</dbReference>
<accession>A0A0F5JUW0</accession>
<dbReference type="GO" id="GO:0008671">
    <property type="term" value="F:2-dehydro-3-deoxygalactonokinase activity"/>
    <property type="evidence" value="ECO:0007669"/>
    <property type="project" value="InterPro"/>
</dbReference>
<sequence length="350" mass="36896">MPGGSERALAQAALLALDWGTSSLRAYVLDCAGQVLAWRQEPWGLMQVGEVSGKQGVAGYEALFERIIGDWPGLAADIPVITCGMVGSAQGWQEVPYLPVPSAAADLARQLAPIRHGNGRTIWAVPGWREAGLLPNVMRGEETQILGALLQWHALQGDAESGLPQVGPDAADVLLCLPGSHSKWARMQGDRIRHFDTFMTGEAFSAFSRHTILARTMTVGAAADAAAFERGLHTALAEDGKGVLANVFSCRTLGLSGELDAAQQADYLSGLLIGEEIASMRASFDCGIALVGDAALCRRYATAIRFAGVSHDVPILSGATERGLWRIAVEAGLIPETRSSTGIAPVASIT</sequence>